<dbReference type="Pfam" id="PF00528">
    <property type="entry name" value="BPD_transp_1"/>
    <property type="match status" value="1"/>
</dbReference>
<dbReference type="Gene3D" id="1.10.3720.10">
    <property type="entry name" value="MetI-like"/>
    <property type="match status" value="1"/>
</dbReference>
<keyword evidence="5 7" id="KW-1133">Transmembrane helix</keyword>
<dbReference type="PANTHER" id="PTHR30193:SF37">
    <property type="entry name" value="INNER MEMBRANE ABC TRANSPORTER PERMEASE PROTEIN YCJO"/>
    <property type="match status" value="1"/>
</dbReference>
<feature type="transmembrane region" description="Helical" evidence="7">
    <location>
        <begin position="160"/>
        <end position="182"/>
    </location>
</feature>
<dbReference type="InterPro" id="IPR051393">
    <property type="entry name" value="ABC_transporter_permease"/>
</dbReference>
<feature type="transmembrane region" description="Helical" evidence="7">
    <location>
        <begin position="78"/>
        <end position="99"/>
    </location>
</feature>
<evidence type="ECO:0000256" key="1">
    <source>
        <dbReference type="ARBA" id="ARBA00004651"/>
    </source>
</evidence>
<name>A0A4U0QM37_9RHOB</name>
<keyword evidence="6 7" id="KW-0472">Membrane</keyword>
<feature type="transmembrane region" description="Helical" evidence="7">
    <location>
        <begin position="209"/>
        <end position="227"/>
    </location>
</feature>
<dbReference type="SUPFAM" id="SSF161098">
    <property type="entry name" value="MetI-like"/>
    <property type="match status" value="1"/>
</dbReference>
<dbReference type="GO" id="GO:0005886">
    <property type="term" value="C:plasma membrane"/>
    <property type="evidence" value="ECO:0007669"/>
    <property type="project" value="UniProtKB-SubCell"/>
</dbReference>
<evidence type="ECO:0000256" key="2">
    <source>
        <dbReference type="ARBA" id="ARBA00022448"/>
    </source>
</evidence>
<dbReference type="CDD" id="cd06261">
    <property type="entry name" value="TM_PBP2"/>
    <property type="match status" value="1"/>
</dbReference>
<dbReference type="InterPro" id="IPR035906">
    <property type="entry name" value="MetI-like_sf"/>
</dbReference>
<dbReference type="AlphaFoldDB" id="A0A4U0QM37"/>
<keyword evidence="10" id="KW-1185">Reference proteome</keyword>
<comment type="subcellular location">
    <subcellularLocation>
        <location evidence="1 7">Cell membrane</location>
        <topology evidence="1 7">Multi-pass membrane protein</topology>
    </subcellularLocation>
</comment>
<dbReference type="InterPro" id="IPR000515">
    <property type="entry name" value="MetI-like"/>
</dbReference>
<dbReference type="Proteomes" id="UP000306223">
    <property type="component" value="Unassembled WGS sequence"/>
</dbReference>
<dbReference type="PANTHER" id="PTHR30193">
    <property type="entry name" value="ABC TRANSPORTER PERMEASE PROTEIN"/>
    <property type="match status" value="1"/>
</dbReference>
<gene>
    <name evidence="9" type="ORF">FA740_13880</name>
</gene>
<dbReference type="PROSITE" id="PS50928">
    <property type="entry name" value="ABC_TM1"/>
    <property type="match status" value="1"/>
</dbReference>
<evidence type="ECO:0000313" key="9">
    <source>
        <dbReference type="EMBL" id="TJZ82887.1"/>
    </source>
</evidence>
<feature type="domain" description="ABC transmembrane type-1" evidence="8">
    <location>
        <begin position="74"/>
        <end position="286"/>
    </location>
</feature>
<proteinExistence type="inferred from homology"/>
<evidence type="ECO:0000256" key="4">
    <source>
        <dbReference type="ARBA" id="ARBA00022692"/>
    </source>
</evidence>
<reference evidence="9 10" key="1">
    <citation type="submission" date="2019-04" db="EMBL/GenBank/DDBJ databases">
        <authorList>
            <person name="Li J."/>
        </authorList>
    </citation>
    <scope>NUCLEOTIDE SEQUENCE [LARGE SCALE GENOMIC DNA]</scope>
    <source>
        <strain evidence="9 10">CCTCC AB2016182</strain>
    </source>
</reference>
<dbReference type="EMBL" id="SUNH01000019">
    <property type="protein sequence ID" value="TJZ82887.1"/>
    <property type="molecule type" value="Genomic_DNA"/>
</dbReference>
<organism evidence="9 10">
    <name type="scientific">Paracoccus hibiscisoli</name>
    <dbReference type="NCBI Taxonomy" id="2023261"/>
    <lineage>
        <taxon>Bacteria</taxon>
        <taxon>Pseudomonadati</taxon>
        <taxon>Pseudomonadota</taxon>
        <taxon>Alphaproteobacteria</taxon>
        <taxon>Rhodobacterales</taxon>
        <taxon>Paracoccaceae</taxon>
        <taxon>Paracoccus</taxon>
    </lineage>
</organism>
<comment type="similarity">
    <text evidence="7">Belongs to the binding-protein-dependent transport system permease family.</text>
</comment>
<feature type="transmembrane region" description="Helical" evidence="7">
    <location>
        <begin position="111"/>
        <end position="133"/>
    </location>
</feature>
<sequence>MTVGRTPMISRNARIAWPLLAPAAVLLVVFTFYPTVATLIDALHSTPRGRRPAEWVGGGHFATMANDPIFRQAFVNNLIYAAVIIPASMGLALAMALLVNARIGGRALVRLAFFTPTILPMIAVANIWMFFYAPDYGLIDQVLGLVGLGGNNLLGMPGTALWALIVITVWKLAGFFMIFYLAALQQIPPALLEAATLEGAGPAQRLRRVILPLLMPTTLFILINAVIEAFRLVDHVIALTRGGPNNSTQLLLHYIYQVAFSYWDTGYAAALSVVLLGVLALIALIQFGVLDKRIHYR</sequence>
<evidence type="ECO:0000256" key="5">
    <source>
        <dbReference type="ARBA" id="ARBA00022989"/>
    </source>
</evidence>
<accession>A0A4U0QM37</accession>
<evidence type="ECO:0000256" key="7">
    <source>
        <dbReference type="RuleBase" id="RU363032"/>
    </source>
</evidence>
<feature type="transmembrane region" description="Helical" evidence="7">
    <location>
        <begin position="267"/>
        <end position="290"/>
    </location>
</feature>
<keyword evidence="2 7" id="KW-0813">Transport</keyword>
<keyword evidence="4 7" id="KW-0812">Transmembrane</keyword>
<protein>
    <submittedName>
        <fullName evidence="9">Sugar ABC transporter permease</fullName>
    </submittedName>
</protein>
<evidence type="ECO:0000256" key="3">
    <source>
        <dbReference type="ARBA" id="ARBA00022475"/>
    </source>
</evidence>
<feature type="transmembrane region" description="Helical" evidence="7">
    <location>
        <begin position="15"/>
        <end position="33"/>
    </location>
</feature>
<evidence type="ECO:0000313" key="10">
    <source>
        <dbReference type="Proteomes" id="UP000306223"/>
    </source>
</evidence>
<evidence type="ECO:0000259" key="8">
    <source>
        <dbReference type="PROSITE" id="PS50928"/>
    </source>
</evidence>
<keyword evidence="3" id="KW-1003">Cell membrane</keyword>
<dbReference type="OrthoDB" id="9773727at2"/>
<comment type="caution">
    <text evidence="9">The sequence shown here is derived from an EMBL/GenBank/DDBJ whole genome shotgun (WGS) entry which is preliminary data.</text>
</comment>
<evidence type="ECO:0000256" key="6">
    <source>
        <dbReference type="ARBA" id="ARBA00023136"/>
    </source>
</evidence>
<dbReference type="GO" id="GO:0055085">
    <property type="term" value="P:transmembrane transport"/>
    <property type="evidence" value="ECO:0007669"/>
    <property type="project" value="InterPro"/>
</dbReference>